<keyword evidence="1" id="KW-0812">Transmembrane</keyword>
<feature type="transmembrane region" description="Helical" evidence="1">
    <location>
        <begin position="149"/>
        <end position="167"/>
    </location>
</feature>
<evidence type="ECO:0008006" key="4">
    <source>
        <dbReference type="Google" id="ProtNLM"/>
    </source>
</evidence>
<dbReference type="Proteomes" id="UP000254978">
    <property type="component" value="Unassembled WGS sequence"/>
</dbReference>
<evidence type="ECO:0000313" key="3">
    <source>
        <dbReference type="Proteomes" id="UP000254978"/>
    </source>
</evidence>
<evidence type="ECO:0000313" key="2">
    <source>
        <dbReference type="EMBL" id="STZ58229.1"/>
    </source>
</evidence>
<evidence type="ECO:0000256" key="1">
    <source>
        <dbReference type="SAM" id="Phobius"/>
    </source>
</evidence>
<dbReference type="AlphaFoldDB" id="A0A378TBT0"/>
<feature type="transmembrane region" description="Helical" evidence="1">
    <location>
        <begin position="125"/>
        <end position="143"/>
    </location>
</feature>
<keyword evidence="1" id="KW-0472">Membrane</keyword>
<proteinExistence type="predicted"/>
<dbReference type="OrthoDB" id="4751929at2"/>
<sequence>MRILLAPLWVQALCWALVGAVVAVMASMFSADESHRPILLNWPAGTLFFVVFTIAFAAMLTWRTQDTRQTYSAQVQGLSPAQRSAAVRASTSGPAPEDPEVLKAALRLGTVYLDRNKANKRRDQAMTAILMAAAVLLLVIAAYDGDAWGLVYPIVVLIVVPLARWWTEGMVSRTRRQTKLLQSARRAQRRKRV</sequence>
<keyword evidence="1" id="KW-1133">Transmembrane helix</keyword>
<gene>
    <name evidence="2" type="ORF">NCTC10821_01739</name>
</gene>
<organism evidence="2 3">
    <name type="scientific">Mycolicibacterium tokaiense</name>
    <dbReference type="NCBI Taxonomy" id="39695"/>
    <lineage>
        <taxon>Bacteria</taxon>
        <taxon>Bacillati</taxon>
        <taxon>Actinomycetota</taxon>
        <taxon>Actinomycetes</taxon>
        <taxon>Mycobacteriales</taxon>
        <taxon>Mycobacteriaceae</taxon>
        <taxon>Mycolicibacterium</taxon>
    </lineage>
</organism>
<name>A0A378TBT0_9MYCO</name>
<accession>A0A378TBT0</accession>
<dbReference type="EMBL" id="UGQT01000001">
    <property type="protein sequence ID" value="STZ58229.1"/>
    <property type="molecule type" value="Genomic_DNA"/>
</dbReference>
<protein>
    <recommendedName>
        <fullName evidence="4">Transmembrane protein</fullName>
    </recommendedName>
</protein>
<dbReference type="RefSeq" id="WP_115278160.1">
    <property type="nucleotide sequence ID" value="NZ_AP022600.1"/>
</dbReference>
<keyword evidence="3" id="KW-1185">Reference proteome</keyword>
<reference evidence="2 3" key="1">
    <citation type="submission" date="2018-06" db="EMBL/GenBank/DDBJ databases">
        <authorList>
            <consortium name="Pathogen Informatics"/>
            <person name="Doyle S."/>
        </authorList>
    </citation>
    <scope>NUCLEOTIDE SEQUENCE [LARGE SCALE GENOMIC DNA]</scope>
    <source>
        <strain evidence="2 3">NCTC10821</strain>
    </source>
</reference>
<feature type="transmembrane region" description="Helical" evidence="1">
    <location>
        <begin position="42"/>
        <end position="62"/>
    </location>
</feature>